<dbReference type="Pfam" id="PF00722">
    <property type="entry name" value="Glyco_hydro_16"/>
    <property type="match status" value="1"/>
</dbReference>
<comment type="similarity">
    <text evidence="1">Belongs to the glycosyl hydrolase 16 family.</text>
</comment>
<dbReference type="PANTHER" id="PTHR10963:SF55">
    <property type="entry name" value="GLYCOSIDE HYDROLASE FAMILY 16 PROTEIN"/>
    <property type="match status" value="1"/>
</dbReference>
<dbReference type="CDD" id="cd12215">
    <property type="entry name" value="ChiC_BD"/>
    <property type="match status" value="1"/>
</dbReference>
<dbReference type="STRING" id="869213.GCA_000517085_00793"/>
<dbReference type="GO" id="GO:0030246">
    <property type="term" value="F:carbohydrate binding"/>
    <property type="evidence" value="ECO:0007669"/>
    <property type="project" value="InterPro"/>
</dbReference>
<dbReference type="NCBIfam" id="TIGR04183">
    <property type="entry name" value="Por_Secre_tail"/>
    <property type="match status" value="1"/>
</dbReference>
<evidence type="ECO:0000259" key="3">
    <source>
        <dbReference type="PROSITE" id="PS51762"/>
    </source>
</evidence>
<evidence type="ECO:0000256" key="2">
    <source>
        <dbReference type="SAM" id="SignalP"/>
    </source>
</evidence>
<dbReference type="InterPro" id="IPR050546">
    <property type="entry name" value="Glycosyl_Hydrlase_16"/>
</dbReference>
<dbReference type="InterPro" id="IPR013320">
    <property type="entry name" value="ConA-like_dom_sf"/>
</dbReference>
<accession>W7YHV7</accession>
<evidence type="ECO:0000256" key="1">
    <source>
        <dbReference type="ARBA" id="ARBA00006865"/>
    </source>
</evidence>
<dbReference type="Pfam" id="PF18962">
    <property type="entry name" value="Por_Secre_tail"/>
    <property type="match status" value="1"/>
</dbReference>
<evidence type="ECO:0000313" key="4">
    <source>
        <dbReference type="EMBL" id="GAF02139.1"/>
    </source>
</evidence>
<dbReference type="AlphaFoldDB" id="W7YHV7"/>
<dbReference type="PANTHER" id="PTHR10963">
    <property type="entry name" value="GLYCOSYL HYDROLASE-RELATED"/>
    <property type="match status" value="1"/>
</dbReference>
<protein>
    <submittedName>
        <fullName evidence="4">Kappa-carrageenase</fullName>
    </submittedName>
</protein>
<dbReference type="InterPro" id="IPR000757">
    <property type="entry name" value="Beta-glucanase-like"/>
</dbReference>
<dbReference type="RefSeq" id="WP_027470760.1">
    <property type="nucleotide sequence ID" value="NZ_BAMD01000006.1"/>
</dbReference>
<reference evidence="4 5" key="1">
    <citation type="journal article" date="2014" name="Genome Announc.">
        <title>Draft Genome Sequence of Cytophaga fermentans JCM 21142T, a Facultative Anaerobe Isolated from Marine Mud.</title>
        <authorList>
            <person name="Starns D."/>
            <person name="Oshima K."/>
            <person name="Suda W."/>
            <person name="Iino T."/>
            <person name="Yuki M."/>
            <person name="Inoue J."/>
            <person name="Kitamura K."/>
            <person name="Iida T."/>
            <person name="Darby A."/>
            <person name="Hattori M."/>
            <person name="Ohkuma M."/>
        </authorList>
    </citation>
    <scope>NUCLEOTIDE SEQUENCE [LARGE SCALE GENOMIC DNA]</scope>
    <source>
        <strain evidence="4 5">JCM 21142</strain>
    </source>
</reference>
<dbReference type="Gene3D" id="2.60.120.200">
    <property type="match status" value="1"/>
</dbReference>
<name>W7YHV7_9BACT</name>
<dbReference type="OrthoDB" id="9809583at2"/>
<proteinExistence type="inferred from homology"/>
<dbReference type="Proteomes" id="UP000019402">
    <property type="component" value="Unassembled WGS sequence"/>
</dbReference>
<dbReference type="EMBL" id="BAMD01000006">
    <property type="protein sequence ID" value="GAF02139.1"/>
    <property type="molecule type" value="Genomic_DNA"/>
</dbReference>
<keyword evidence="2" id="KW-0732">Signal</keyword>
<dbReference type="InterPro" id="IPR026444">
    <property type="entry name" value="Secre_tail"/>
</dbReference>
<comment type="caution">
    <text evidence="4">The sequence shown here is derived from an EMBL/GenBank/DDBJ whole genome shotgun (WGS) entry which is preliminary data.</text>
</comment>
<evidence type="ECO:0000313" key="5">
    <source>
        <dbReference type="Proteomes" id="UP000019402"/>
    </source>
</evidence>
<dbReference type="eggNOG" id="COG2273">
    <property type="taxonomic scope" value="Bacteria"/>
</dbReference>
<dbReference type="GO" id="GO:0005975">
    <property type="term" value="P:carbohydrate metabolic process"/>
    <property type="evidence" value="ECO:0007669"/>
    <property type="project" value="InterPro"/>
</dbReference>
<dbReference type="SUPFAM" id="SSF51055">
    <property type="entry name" value="Carbohydrate binding domain"/>
    <property type="match status" value="1"/>
</dbReference>
<keyword evidence="5" id="KW-1185">Reference proteome</keyword>
<gene>
    <name evidence="4" type="ORF">JCM21142_2766</name>
</gene>
<dbReference type="PROSITE" id="PS51762">
    <property type="entry name" value="GH16_2"/>
    <property type="match status" value="1"/>
</dbReference>
<sequence length="437" mass="49360">MKKKIILQCLIMLLCISTYAQQPFGLSGNWELQNALSDEFNGGLNTGKWEHDPADWGPWSWKPERTKVSNGKLKLTLDWDKHIRGGEQLYFTSGIIRSKQSIKYGYFEVKMKGAPQHPGVCPAFWTYSIGQPAIVYNGQTIKYNEIDFPEIQQRLRNVKLIDWNVIRADATGKRTSVRETTGGGVGPSFDPRSGYHIYGCLWEKDNIEFYIDGALVATADPTESIYQFHQQHLVISLGLREPYYEYINGQRKAIKTESRPAGFPTTMQVEYVRTWKRSTEGTNTCDDTWKSTATYSLSDEVIYNGTKWKWKSRTDGNCTPGNCGRWRNLGACSTLKSASVYEPSNDVEIQKKNSETSRNIDSGATGMLKVSHNSADDILIITSDDKTNVNIYDINGKVMLSKSFNGCIELDINFLPQGLYIVKVANKVNSVTKKIVK</sequence>
<dbReference type="GO" id="GO:0004553">
    <property type="term" value="F:hydrolase activity, hydrolyzing O-glycosyl compounds"/>
    <property type="evidence" value="ECO:0007669"/>
    <property type="project" value="InterPro"/>
</dbReference>
<feature type="domain" description="GH16" evidence="3">
    <location>
        <begin position="17"/>
        <end position="280"/>
    </location>
</feature>
<feature type="signal peptide" evidence="2">
    <location>
        <begin position="1"/>
        <end position="20"/>
    </location>
</feature>
<dbReference type="Gene3D" id="2.10.10.20">
    <property type="entry name" value="Carbohydrate-binding module superfamily 5/12"/>
    <property type="match status" value="1"/>
</dbReference>
<dbReference type="GO" id="GO:0005576">
    <property type="term" value="C:extracellular region"/>
    <property type="evidence" value="ECO:0007669"/>
    <property type="project" value="InterPro"/>
</dbReference>
<organism evidence="4 5">
    <name type="scientific">Saccharicrinis fermentans DSM 9555 = JCM 21142</name>
    <dbReference type="NCBI Taxonomy" id="869213"/>
    <lineage>
        <taxon>Bacteria</taxon>
        <taxon>Pseudomonadati</taxon>
        <taxon>Bacteroidota</taxon>
        <taxon>Bacteroidia</taxon>
        <taxon>Marinilabiliales</taxon>
        <taxon>Marinilabiliaceae</taxon>
        <taxon>Saccharicrinis</taxon>
    </lineage>
</organism>
<feature type="chain" id="PRO_5004907337" evidence="2">
    <location>
        <begin position="21"/>
        <end position="437"/>
    </location>
</feature>
<dbReference type="SUPFAM" id="SSF49899">
    <property type="entry name" value="Concanavalin A-like lectins/glucanases"/>
    <property type="match status" value="1"/>
</dbReference>
<dbReference type="SMR" id="W7YHV7"/>
<dbReference type="InterPro" id="IPR036573">
    <property type="entry name" value="CBM_sf_5/12"/>
</dbReference>